<evidence type="ECO:0000256" key="2">
    <source>
        <dbReference type="ARBA" id="ARBA00008847"/>
    </source>
</evidence>
<dbReference type="GO" id="GO:0004590">
    <property type="term" value="F:orotidine-5'-phosphate decarboxylase activity"/>
    <property type="evidence" value="ECO:0007669"/>
    <property type="project" value="UniProtKB-UniRule"/>
</dbReference>
<dbReference type="Gene3D" id="3.20.20.70">
    <property type="entry name" value="Aldolase class I"/>
    <property type="match status" value="1"/>
</dbReference>
<organism evidence="9 10">
    <name type="scientific">Yimella lutea</name>
    <dbReference type="NCBI Taxonomy" id="587872"/>
    <lineage>
        <taxon>Bacteria</taxon>
        <taxon>Bacillati</taxon>
        <taxon>Actinomycetota</taxon>
        <taxon>Actinomycetes</taxon>
        <taxon>Micrococcales</taxon>
        <taxon>Dermacoccaceae</taxon>
        <taxon>Yimella</taxon>
    </lineage>
</organism>
<dbReference type="SUPFAM" id="SSF51366">
    <property type="entry name" value="Ribulose-phoshate binding barrel"/>
    <property type="match status" value="1"/>
</dbReference>
<gene>
    <name evidence="9" type="ORF">FB459_2532</name>
</gene>
<comment type="catalytic activity">
    <reaction evidence="6">
        <text>orotidine 5'-phosphate + H(+) = UMP + CO2</text>
        <dbReference type="Rhea" id="RHEA:11596"/>
        <dbReference type="ChEBI" id="CHEBI:15378"/>
        <dbReference type="ChEBI" id="CHEBI:16526"/>
        <dbReference type="ChEBI" id="CHEBI:57538"/>
        <dbReference type="ChEBI" id="CHEBI:57865"/>
        <dbReference type="EC" id="4.1.1.23"/>
    </reaction>
</comment>
<protein>
    <recommendedName>
        <fullName evidence="7">Orotidine-5'-phosphate decarboxylase</fullName>
        <ecNumber evidence="7">4.1.1.23</ecNumber>
    </recommendedName>
</protein>
<comment type="pathway">
    <text evidence="1">Pyrimidine metabolism; UMP biosynthesis via de novo pathway; UMP from orotate: step 2/2.</text>
</comment>
<evidence type="ECO:0000256" key="4">
    <source>
        <dbReference type="ARBA" id="ARBA00022975"/>
    </source>
</evidence>
<dbReference type="GO" id="GO:0006207">
    <property type="term" value="P:'de novo' pyrimidine nucleobase biosynthetic process"/>
    <property type="evidence" value="ECO:0007669"/>
    <property type="project" value="InterPro"/>
</dbReference>
<dbReference type="InterPro" id="IPR011995">
    <property type="entry name" value="OMPdecase_type-2"/>
</dbReference>
<dbReference type="EMBL" id="VFMO01000001">
    <property type="protein sequence ID" value="TQJ15014.1"/>
    <property type="molecule type" value="Genomic_DNA"/>
</dbReference>
<keyword evidence="4" id="KW-0665">Pyrimidine biosynthesis</keyword>
<proteinExistence type="inferred from homology"/>
<evidence type="ECO:0000256" key="7">
    <source>
        <dbReference type="NCBIfam" id="TIGR02127"/>
    </source>
</evidence>
<comment type="caution">
    <text evidence="9">The sequence shown here is derived from an EMBL/GenBank/DDBJ whole genome shotgun (WGS) entry which is preliminary data.</text>
</comment>
<evidence type="ECO:0000256" key="6">
    <source>
        <dbReference type="ARBA" id="ARBA00049157"/>
    </source>
</evidence>
<dbReference type="Pfam" id="PF00215">
    <property type="entry name" value="OMPdecase"/>
    <property type="match status" value="1"/>
</dbReference>
<dbReference type="OrthoDB" id="9808470at2"/>
<evidence type="ECO:0000256" key="3">
    <source>
        <dbReference type="ARBA" id="ARBA00022793"/>
    </source>
</evidence>
<evidence type="ECO:0000313" key="10">
    <source>
        <dbReference type="Proteomes" id="UP000320806"/>
    </source>
</evidence>
<dbReference type="AlphaFoldDB" id="A0A542EI84"/>
<keyword evidence="3" id="KW-0210">Decarboxylase</keyword>
<dbReference type="PANTHER" id="PTHR43375">
    <property type="entry name" value="OROTIDINE 5'-PHOSPHATE DECARBOXYLASE"/>
    <property type="match status" value="1"/>
</dbReference>
<feature type="domain" description="Orotidine 5'-phosphate decarboxylase" evidence="8">
    <location>
        <begin position="25"/>
        <end position="120"/>
    </location>
</feature>
<dbReference type="PANTHER" id="PTHR43375:SF1">
    <property type="entry name" value="OROTIDINE 5'-PHOSPHATE DECARBOXYLASE"/>
    <property type="match status" value="1"/>
</dbReference>
<dbReference type="NCBIfam" id="TIGR02127">
    <property type="entry name" value="pyrF_sub2"/>
    <property type="match status" value="1"/>
</dbReference>
<dbReference type="Proteomes" id="UP000320806">
    <property type="component" value="Unassembled WGS sequence"/>
</dbReference>
<dbReference type="InterPro" id="IPR001754">
    <property type="entry name" value="OMPdeCOase_dom"/>
</dbReference>
<keyword evidence="5" id="KW-0456">Lyase</keyword>
<evidence type="ECO:0000256" key="5">
    <source>
        <dbReference type="ARBA" id="ARBA00023239"/>
    </source>
</evidence>
<evidence type="ECO:0000256" key="1">
    <source>
        <dbReference type="ARBA" id="ARBA00004861"/>
    </source>
</evidence>
<reference evidence="9 10" key="1">
    <citation type="submission" date="2019-06" db="EMBL/GenBank/DDBJ databases">
        <title>Sequencing the genomes of 1000 actinobacteria strains.</title>
        <authorList>
            <person name="Klenk H.-P."/>
        </authorList>
    </citation>
    <scope>NUCLEOTIDE SEQUENCE [LARGE SCALE GENOMIC DNA]</scope>
    <source>
        <strain evidence="9 10">DSM 19828</strain>
    </source>
</reference>
<dbReference type="EC" id="4.1.1.23" evidence="7"/>
<dbReference type="InterPro" id="IPR011060">
    <property type="entry name" value="RibuloseP-bd_barrel"/>
</dbReference>
<accession>A0A542EI84</accession>
<dbReference type="InterPro" id="IPR013785">
    <property type="entry name" value="Aldolase_TIM"/>
</dbReference>
<keyword evidence="10" id="KW-1185">Reference proteome</keyword>
<dbReference type="GO" id="GO:0044205">
    <property type="term" value="P:'de novo' UMP biosynthetic process"/>
    <property type="evidence" value="ECO:0007669"/>
    <property type="project" value="UniProtKB-UniPathway"/>
</dbReference>
<name>A0A542EI84_9MICO</name>
<evidence type="ECO:0000259" key="8">
    <source>
        <dbReference type="Pfam" id="PF00215"/>
    </source>
</evidence>
<comment type="similarity">
    <text evidence="2">Belongs to the OMP decarboxylase family. Type 2 subfamily.</text>
</comment>
<dbReference type="UniPathway" id="UPA00070">
    <property type="reaction ID" value="UER00120"/>
</dbReference>
<evidence type="ECO:0000313" key="9">
    <source>
        <dbReference type="EMBL" id="TQJ15014.1"/>
    </source>
</evidence>
<sequence>MQTSTQTSMQTFGSRLSAAMNQHGPLCVGIDPHAALLRDWGLTDDVDGLREFALRCVEAFGGHAAIVKPQAAFFERFGSAGVAVLEETLAGLRAAGTLSLLDVKRGDIGSTMDAYAAAPHRAELLARRPLGRAHGHHHPRPALTSFRA</sequence>